<sequence length="249" mass="26569">GYSESATGFYNLVRIGSHGDLDIQPNGSRRVWSAEGNIVIAPNARRVLRVPLDADGGSVFVPNLVGVVYALAAGSLTTDSLMGSVGTPYVLAYGDTCEIVFVAGASGATVTNLALTSGSWGAGSVGSLREATEIVYLEYDVRASDDEEPRVLPLAMPAQGYKTELMDLLAHWAGTKYAKGPAELDVTVSGNTLTKMLETIFREPGDTVWLKHMTGQGAFFLNNLFFIEGVKFVFASKEVPTAVWHVEEA</sequence>
<name>A0A0F9C1D9_9ZZZZ</name>
<proteinExistence type="predicted"/>
<protein>
    <submittedName>
        <fullName evidence="1">Uncharacterized protein</fullName>
    </submittedName>
</protein>
<dbReference type="AlphaFoldDB" id="A0A0F9C1D9"/>
<organism evidence="1">
    <name type="scientific">marine sediment metagenome</name>
    <dbReference type="NCBI Taxonomy" id="412755"/>
    <lineage>
        <taxon>unclassified sequences</taxon>
        <taxon>metagenomes</taxon>
        <taxon>ecological metagenomes</taxon>
    </lineage>
</organism>
<gene>
    <name evidence="1" type="ORF">LCGC14_2722730</name>
</gene>
<dbReference type="EMBL" id="LAZR01049092">
    <property type="protein sequence ID" value="KKK90466.1"/>
    <property type="molecule type" value="Genomic_DNA"/>
</dbReference>
<reference evidence="1" key="1">
    <citation type="journal article" date="2015" name="Nature">
        <title>Complex archaea that bridge the gap between prokaryotes and eukaryotes.</title>
        <authorList>
            <person name="Spang A."/>
            <person name="Saw J.H."/>
            <person name="Jorgensen S.L."/>
            <person name="Zaremba-Niedzwiedzka K."/>
            <person name="Martijn J."/>
            <person name="Lind A.E."/>
            <person name="van Eijk R."/>
            <person name="Schleper C."/>
            <person name="Guy L."/>
            <person name="Ettema T.J."/>
        </authorList>
    </citation>
    <scope>NUCLEOTIDE SEQUENCE</scope>
</reference>
<feature type="non-terminal residue" evidence="1">
    <location>
        <position position="1"/>
    </location>
</feature>
<accession>A0A0F9C1D9</accession>
<evidence type="ECO:0000313" key="1">
    <source>
        <dbReference type="EMBL" id="KKK90466.1"/>
    </source>
</evidence>
<comment type="caution">
    <text evidence="1">The sequence shown here is derived from an EMBL/GenBank/DDBJ whole genome shotgun (WGS) entry which is preliminary data.</text>
</comment>